<dbReference type="PRINTS" id="PR00469">
    <property type="entry name" value="PNDRDTASEII"/>
</dbReference>
<dbReference type="CDD" id="cd19946">
    <property type="entry name" value="GlpA-like_Fer2_BFD-like"/>
    <property type="match status" value="1"/>
</dbReference>
<dbReference type="InterPro" id="IPR036188">
    <property type="entry name" value="FAD/NAD-bd_sf"/>
</dbReference>
<gene>
    <name evidence="4" type="primary">ooxA</name>
    <name evidence="4" type="ordered locus">azo0210</name>
</gene>
<dbReference type="PANTHER" id="PTHR42949:SF3">
    <property type="entry name" value="ANAEROBIC GLYCEROL-3-PHOSPHATE DEHYDROGENASE SUBUNIT B"/>
    <property type="match status" value="1"/>
</dbReference>
<feature type="domain" description="SoxA A3" evidence="3">
    <location>
        <begin position="388"/>
        <end position="456"/>
    </location>
</feature>
<organism evidence="4 5">
    <name type="scientific">Azoarcus sp. (strain BH72)</name>
    <dbReference type="NCBI Taxonomy" id="418699"/>
    <lineage>
        <taxon>Bacteria</taxon>
        <taxon>Pseudomonadati</taxon>
        <taxon>Pseudomonadota</taxon>
        <taxon>Betaproteobacteria</taxon>
        <taxon>Rhodocyclales</taxon>
        <taxon>Zoogloeaceae</taxon>
        <taxon>Azoarcus</taxon>
    </lineage>
</organism>
<evidence type="ECO:0000259" key="2">
    <source>
        <dbReference type="Pfam" id="PF07992"/>
    </source>
</evidence>
<dbReference type="PIRSF" id="PIRSF037495">
    <property type="entry name" value="Opine_OX_OoxA/HcnB"/>
    <property type="match status" value="1"/>
</dbReference>
<evidence type="ECO:0000256" key="1">
    <source>
        <dbReference type="ARBA" id="ARBA00023002"/>
    </source>
</evidence>
<dbReference type="GO" id="GO:0016491">
    <property type="term" value="F:oxidoreductase activity"/>
    <property type="evidence" value="ECO:0007669"/>
    <property type="project" value="UniProtKB-KW"/>
</dbReference>
<feature type="domain" description="FAD/NAD(P)-binding" evidence="2">
    <location>
        <begin position="5"/>
        <end position="308"/>
    </location>
</feature>
<dbReference type="Proteomes" id="UP000002588">
    <property type="component" value="Chromosome"/>
</dbReference>
<evidence type="ECO:0000259" key="3">
    <source>
        <dbReference type="Pfam" id="PF17806"/>
    </source>
</evidence>
<dbReference type="PANTHER" id="PTHR42949">
    <property type="entry name" value="ANAEROBIC GLYCEROL-3-PHOSPHATE DEHYDROGENASE SUBUNIT B"/>
    <property type="match status" value="1"/>
</dbReference>
<dbReference type="InterPro" id="IPR041117">
    <property type="entry name" value="SoxA_A3"/>
</dbReference>
<dbReference type="Pfam" id="PF17806">
    <property type="entry name" value="SO_alpha_A3"/>
    <property type="match status" value="1"/>
</dbReference>
<dbReference type="PRINTS" id="PR00368">
    <property type="entry name" value="FADPNR"/>
</dbReference>
<dbReference type="InterPro" id="IPR041854">
    <property type="entry name" value="BFD-like_2Fe2S-bd_dom_sf"/>
</dbReference>
<dbReference type="Gene3D" id="1.10.10.1100">
    <property type="entry name" value="BFD-like [2Fe-2S]-binding domain"/>
    <property type="match status" value="1"/>
</dbReference>
<dbReference type="EMBL" id="AM406670">
    <property type="protein sequence ID" value="CAL92827.1"/>
    <property type="molecule type" value="Genomic_DNA"/>
</dbReference>
<dbReference type="AlphaFoldDB" id="A1K1X2"/>
<proteinExistence type="predicted"/>
<reference evidence="4 5" key="1">
    <citation type="journal article" date="2006" name="Nat. Biotechnol.">
        <title>Complete genome of the mutualistic, N2-fixing grass endophyte Azoarcus sp. strain BH72.</title>
        <authorList>
            <person name="Krause A."/>
            <person name="Ramakumar A."/>
            <person name="Bartels D."/>
            <person name="Battistoni F."/>
            <person name="Bekel T."/>
            <person name="Boch J."/>
            <person name="Boehm M."/>
            <person name="Friedrich F."/>
            <person name="Hurek T."/>
            <person name="Krause L."/>
            <person name="Linke B."/>
            <person name="McHardy A.C."/>
            <person name="Sarkar A."/>
            <person name="Schneiker S."/>
            <person name="Syed A.A."/>
            <person name="Thauer R."/>
            <person name="Vorhoelter F.-J."/>
            <person name="Weidner S."/>
            <person name="Puehler A."/>
            <person name="Reinhold-Hurek B."/>
            <person name="Kaiser O."/>
            <person name="Goesmann A."/>
        </authorList>
    </citation>
    <scope>NUCLEOTIDE SEQUENCE [LARGE SCALE GENOMIC DNA]</scope>
    <source>
        <strain evidence="4 5">BH72</strain>
    </source>
</reference>
<protein>
    <submittedName>
        <fullName evidence="4">Opine oxidase subunit A</fullName>
    </submittedName>
</protein>
<dbReference type="InterPro" id="IPR023753">
    <property type="entry name" value="FAD/NAD-binding_dom"/>
</dbReference>
<keyword evidence="1" id="KW-0560">Oxidoreductase</keyword>
<dbReference type="eggNOG" id="COG0446">
    <property type="taxonomic scope" value="Bacteria"/>
</dbReference>
<dbReference type="InterPro" id="IPR017224">
    <property type="entry name" value="Opine_Oxase_asu/HCN_bsu"/>
</dbReference>
<name>A1K1X2_AZOSB</name>
<accession>A1K1X2</accession>
<dbReference type="Pfam" id="PF07992">
    <property type="entry name" value="Pyr_redox_2"/>
    <property type="match status" value="1"/>
</dbReference>
<dbReference type="SUPFAM" id="SSF51905">
    <property type="entry name" value="FAD/NAD(P)-binding domain"/>
    <property type="match status" value="1"/>
</dbReference>
<sequence>MAAPRVIVVGAGPAGVRASEALVEAGLRPVVVDEGRRDGGQIYRRQPPNFSRPYATLYGSEAAKAEALHRAFDALRPHIDYRAETLAWNIANGQLHTVCGKRAEALPFDALIVCSGATDRLLPLPGWNRAGCYSLGAAQIALKAQACAIGSRTVFCGTGPLLYLVASQYLKAGARIEAVIDTSPQPALNAIGGLLARPALLLRGLGLIATLHRAGVPLLRGATPLAIDGDDESGVSGITVRDASGRERRFDCDAVALGYHLRAETQLADLARCEFRFDDASRQWLPAIDEDGRASSAGIYLAGDGVRLAGADGAETAGRLAALAALHDLGVAPGIARYISEHKILRATLATMERFRRGLAAAFPWPHAQAAALPDEAVVCRCETITAGELRRTAAELGGCELNRAKAFSRVGMGRCQGRYCGHAAAEIVAAATGIPVQQVGRLRGQAPVKPLPLDVEVVQ</sequence>
<dbReference type="RefSeq" id="WP_011763945.1">
    <property type="nucleotide sequence ID" value="NC_008702.1"/>
</dbReference>
<evidence type="ECO:0000313" key="4">
    <source>
        <dbReference type="EMBL" id="CAL92827.1"/>
    </source>
</evidence>
<dbReference type="KEGG" id="azo:azo0210"/>
<dbReference type="InterPro" id="IPR051691">
    <property type="entry name" value="Metab_Enz_Cyan_OpOx_G3PDH"/>
</dbReference>
<dbReference type="Gene3D" id="3.50.50.60">
    <property type="entry name" value="FAD/NAD(P)-binding domain"/>
    <property type="match status" value="3"/>
</dbReference>
<keyword evidence="5" id="KW-1185">Reference proteome</keyword>
<dbReference type="HOGENOM" id="CLU_030705_1_0_4"/>
<evidence type="ECO:0000313" key="5">
    <source>
        <dbReference type="Proteomes" id="UP000002588"/>
    </source>
</evidence>
<dbReference type="STRING" id="62928.azo0210"/>